<evidence type="ECO:0000313" key="1">
    <source>
        <dbReference type="EMBL" id="GAH15005.1"/>
    </source>
</evidence>
<organism evidence="1">
    <name type="scientific">marine sediment metagenome</name>
    <dbReference type="NCBI Taxonomy" id="412755"/>
    <lineage>
        <taxon>unclassified sequences</taxon>
        <taxon>metagenomes</taxon>
        <taxon>ecological metagenomes</taxon>
    </lineage>
</organism>
<name>X1E3P5_9ZZZZ</name>
<feature type="non-terminal residue" evidence="1">
    <location>
        <position position="1"/>
    </location>
</feature>
<comment type="caution">
    <text evidence="1">The sequence shown here is derived from an EMBL/GenBank/DDBJ whole genome shotgun (WGS) entry which is preliminary data.</text>
</comment>
<gene>
    <name evidence="1" type="ORF">S01H4_58460</name>
</gene>
<dbReference type="EMBL" id="BART01034148">
    <property type="protein sequence ID" value="GAH15005.1"/>
    <property type="molecule type" value="Genomic_DNA"/>
</dbReference>
<accession>X1E3P5</accession>
<protein>
    <submittedName>
        <fullName evidence="1">Uncharacterized protein</fullName>
    </submittedName>
</protein>
<proteinExistence type="predicted"/>
<dbReference type="AlphaFoldDB" id="X1E3P5"/>
<sequence>AGIYITTKKDELGIIKKWRLIKQFNKWFAEAQEKLVQVDDDPTIDTYFRSIFGVLPNYCPATILLIKKRRSRLPAMALMQVMSELFIKFLWCVLCALCGEKIKENNGN</sequence>
<reference evidence="1" key="1">
    <citation type="journal article" date="2014" name="Front. Microbiol.">
        <title>High frequency of phylogenetically diverse reductive dehalogenase-homologous genes in deep subseafloor sedimentary metagenomes.</title>
        <authorList>
            <person name="Kawai M."/>
            <person name="Futagami T."/>
            <person name="Toyoda A."/>
            <person name="Takaki Y."/>
            <person name="Nishi S."/>
            <person name="Hori S."/>
            <person name="Arai W."/>
            <person name="Tsubouchi T."/>
            <person name="Morono Y."/>
            <person name="Uchiyama I."/>
            <person name="Ito T."/>
            <person name="Fujiyama A."/>
            <person name="Inagaki F."/>
            <person name="Takami H."/>
        </authorList>
    </citation>
    <scope>NUCLEOTIDE SEQUENCE</scope>
    <source>
        <strain evidence="1">Expedition CK06-06</strain>
    </source>
</reference>